<dbReference type="EMBL" id="JBDGHN010000002">
    <property type="protein sequence ID" value="MEN2750957.1"/>
    <property type="molecule type" value="Genomic_DNA"/>
</dbReference>
<comment type="similarity">
    <text evidence="2">Belongs to the bacterial solute-binding protein 8 family.</text>
</comment>
<evidence type="ECO:0000256" key="1">
    <source>
        <dbReference type="ARBA" id="ARBA00004196"/>
    </source>
</evidence>
<gene>
    <name evidence="7" type="ORF">AAIR29_04845</name>
</gene>
<evidence type="ECO:0000256" key="3">
    <source>
        <dbReference type="ARBA" id="ARBA00022448"/>
    </source>
</evidence>
<dbReference type="SUPFAM" id="SSF53807">
    <property type="entry name" value="Helical backbone' metal receptor"/>
    <property type="match status" value="1"/>
</dbReference>
<evidence type="ECO:0000256" key="5">
    <source>
        <dbReference type="ARBA" id="ARBA00022729"/>
    </source>
</evidence>
<evidence type="ECO:0000256" key="4">
    <source>
        <dbReference type="ARBA" id="ARBA00022496"/>
    </source>
</evidence>
<keyword evidence="4" id="KW-0406">Ion transport</keyword>
<keyword evidence="8" id="KW-1185">Reference proteome</keyword>
<evidence type="ECO:0000259" key="6">
    <source>
        <dbReference type="PROSITE" id="PS50983"/>
    </source>
</evidence>
<dbReference type="RefSeq" id="WP_299220575.1">
    <property type="nucleotide sequence ID" value="NZ_JBDGHN010000002.1"/>
</dbReference>
<keyword evidence="4" id="KW-0410">Iron transport</keyword>
<keyword evidence="3" id="KW-0813">Transport</keyword>
<dbReference type="InterPro" id="IPR002491">
    <property type="entry name" value="ABC_transptr_periplasmic_BD"/>
</dbReference>
<feature type="domain" description="Fe/B12 periplasmic-binding" evidence="6">
    <location>
        <begin position="54"/>
        <end position="326"/>
    </location>
</feature>
<organism evidence="7 8">
    <name type="scientific">Psychrobacter saeujeotis</name>
    <dbReference type="NCBI Taxonomy" id="3143436"/>
    <lineage>
        <taxon>Bacteria</taxon>
        <taxon>Pseudomonadati</taxon>
        <taxon>Pseudomonadota</taxon>
        <taxon>Gammaproteobacteria</taxon>
        <taxon>Moraxellales</taxon>
        <taxon>Moraxellaceae</taxon>
        <taxon>Psychrobacter</taxon>
    </lineage>
</organism>
<dbReference type="PANTHER" id="PTHR30532">
    <property type="entry name" value="IRON III DICITRATE-BINDING PERIPLASMIC PROTEIN"/>
    <property type="match status" value="1"/>
</dbReference>
<dbReference type="PROSITE" id="PS51257">
    <property type="entry name" value="PROKAR_LIPOPROTEIN"/>
    <property type="match status" value="1"/>
</dbReference>
<proteinExistence type="inferred from homology"/>
<sequence length="329" mass="36984">MNSVRLYNSSRQWLITFLIWLLVVFCSLLLLSACRSSDVPPDLSTTLNEQKTPRVMTPNWGVAATLVAMGYPPIAMGDKYIYGQWVGKPIMPAATYDVGMRYQPNPEMFSQLGLDVVIDSPFYEHLRPMYGDLPVYSVSLDSTQKVAHWNNYARPTLNLGQYIGQPDAAQEYLDNQKHQLKKAGQDFRARHPKIKKLAIVQFADTNNLRMYSYNSLFEPALSEMGLELIALDDGNQWGFTPIMLGDLSELNDDTCLVVVEPLSNPLKLALKDSLVWQRLGYSFDKHNNPNGKERCLTVLPATWINGGIASMSVLAERLKNASFVGNNNL</sequence>
<dbReference type="PROSITE" id="PS50983">
    <property type="entry name" value="FE_B12_PBP"/>
    <property type="match status" value="1"/>
</dbReference>
<evidence type="ECO:0000256" key="2">
    <source>
        <dbReference type="ARBA" id="ARBA00008814"/>
    </source>
</evidence>
<dbReference type="InterPro" id="IPR051313">
    <property type="entry name" value="Bact_iron-sidero_bind"/>
</dbReference>
<evidence type="ECO:0000313" key="8">
    <source>
        <dbReference type="Proteomes" id="UP001461960"/>
    </source>
</evidence>
<protein>
    <submittedName>
        <fullName evidence="7">ABC transporter substrate-binding protein</fullName>
    </submittedName>
</protein>
<dbReference type="Proteomes" id="UP001461960">
    <property type="component" value="Unassembled WGS sequence"/>
</dbReference>
<dbReference type="Gene3D" id="3.40.50.1980">
    <property type="entry name" value="Nitrogenase molybdenum iron protein domain"/>
    <property type="match status" value="2"/>
</dbReference>
<evidence type="ECO:0000313" key="7">
    <source>
        <dbReference type="EMBL" id="MEN2750957.1"/>
    </source>
</evidence>
<dbReference type="Pfam" id="PF01497">
    <property type="entry name" value="Peripla_BP_2"/>
    <property type="match status" value="1"/>
</dbReference>
<name>A0ABU9X6C6_9GAMM</name>
<keyword evidence="4" id="KW-0408">Iron</keyword>
<comment type="subcellular location">
    <subcellularLocation>
        <location evidence="1">Cell envelope</location>
    </subcellularLocation>
</comment>
<keyword evidence="5" id="KW-0732">Signal</keyword>
<comment type="caution">
    <text evidence="7">The sequence shown here is derived from an EMBL/GenBank/DDBJ whole genome shotgun (WGS) entry which is preliminary data.</text>
</comment>
<reference evidence="7 8" key="1">
    <citation type="submission" date="2024-05" db="EMBL/GenBank/DDBJ databases">
        <authorList>
            <person name="Kim H.-Y."/>
            <person name="Kim E."/>
            <person name="Cai Y."/>
            <person name="Yang S.-M."/>
            <person name="Lee W."/>
        </authorList>
    </citation>
    <scope>NUCLEOTIDE SEQUENCE [LARGE SCALE GENOMIC DNA]</scope>
    <source>
        <strain evidence="7 8">FBL11</strain>
    </source>
</reference>
<dbReference type="PANTHER" id="PTHR30532:SF1">
    <property type="entry name" value="IRON(3+)-HYDROXAMATE-BINDING PROTEIN FHUD"/>
    <property type="match status" value="1"/>
</dbReference>
<accession>A0ABU9X6C6</accession>